<proteinExistence type="inferred from homology"/>
<name>A0A917KEQ8_9PROT</name>
<evidence type="ECO:0000256" key="2">
    <source>
        <dbReference type="ARBA" id="ARBA00022448"/>
    </source>
</evidence>
<evidence type="ECO:0000256" key="1">
    <source>
        <dbReference type="ARBA" id="ARBA00004429"/>
    </source>
</evidence>
<keyword evidence="2 9" id="KW-0813">Transport</keyword>
<reference evidence="11" key="1">
    <citation type="journal article" date="2014" name="Int. J. Syst. Evol. Microbiol.">
        <title>Complete genome sequence of Corynebacterium casei LMG S-19264T (=DSM 44701T), isolated from a smear-ripened cheese.</title>
        <authorList>
            <consortium name="US DOE Joint Genome Institute (JGI-PGF)"/>
            <person name="Walter F."/>
            <person name="Albersmeier A."/>
            <person name="Kalinowski J."/>
            <person name="Ruckert C."/>
        </authorList>
    </citation>
    <scope>NUCLEOTIDE SEQUENCE</scope>
    <source>
        <strain evidence="11">CGMCC 1.3617</strain>
    </source>
</reference>
<feature type="transmembrane region" description="Helical" evidence="9">
    <location>
        <begin position="89"/>
        <end position="110"/>
    </location>
</feature>
<sequence length="153" mass="16209">MRVLDVLDRATQALLVLVVAVMVAVVSAQVVARYGFNTGIGWADEVSRLAFVWCVFLGIAVAVKARAHIGITLLVDALPAIPAGLLRRAMLLISAGLSAVVAWQSVVIALDQWDERMMSLELSTGWFLIPVAAGGALSALYLAAQALLPERTA</sequence>
<dbReference type="AlphaFoldDB" id="A0A917KEQ8"/>
<dbReference type="Proteomes" id="UP000661507">
    <property type="component" value="Unassembled WGS sequence"/>
</dbReference>
<organism evidence="11 12">
    <name type="scientific">Neoroseomonas lacus</name>
    <dbReference type="NCBI Taxonomy" id="287609"/>
    <lineage>
        <taxon>Bacteria</taxon>
        <taxon>Pseudomonadati</taxon>
        <taxon>Pseudomonadota</taxon>
        <taxon>Alphaproteobacteria</taxon>
        <taxon>Acetobacterales</taxon>
        <taxon>Acetobacteraceae</taxon>
        <taxon>Neoroseomonas</taxon>
    </lineage>
</organism>
<protein>
    <recommendedName>
        <fullName evidence="9">TRAP transporter small permease protein</fullName>
    </recommendedName>
</protein>
<comment type="similarity">
    <text evidence="8 9">Belongs to the TRAP transporter small permease family.</text>
</comment>
<feature type="transmembrane region" description="Helical" evidence="9">
    <location>
        <begin position="122"/>
        <end position="144"/>
    </location>
</feature>
<evidence type="ECO:0000256" key="9">
    <source>
        <dbReference type="RuleBase" id="RU369079"/>
    </source>
</evidence>
<keyword evidence="3" id="KW-1003">Cell membrane</keyword>
<evidence type="ECO:0000256" key="6">
    <source>
        <dbReference type="ARBA" id="ARBA00022989"/>
    </source>
</evidence>
<dbReference type="EMBL" id="BMKW01000003">
    <property type="protein sequence ID" value="GGJ09141.1"/>
    <property type="molecule type" value="Genomic_DNA"/>
</dbReference>
<comment type="subunit">
    <text evidence="9">The complex comprises the extracytoplasmic solute receptor protein and the two transmembrane proteins.</text>
</comment>
<dbReference type="InterPro" id="IPR007387">
    <property type="entry name" value="TRAP_DctQ"/>
</dbReference>
<keyword evidence="7 9" id="KW-0472">Membrane</keyword>
<dbReference type="GO" id="GO:0022857">
    <property type="term" value="F:transmembrane transporter activity"/>
    <property type="evidence" value="ECO:0007669"/>
    <property type="project" value="UniProtKB-UniRule"/>
</dbReference>
<evidence type="ECO:0000256" key="4">
    <source>
        <dbReference type="ARBA" id="ARBA00022519"/>
    </source>
</evidence>
<evidence type="ECO:0000256" key="8">
    <source>
        <dbReference type="ARBA" id="ARBA00038436"/>
    </source>
</evidence>
<dbReference type="GO" id="GO:0015740">
    <property type="term" value="P:C4-dicarboxylate transport"/>
    <property type="evidence" value="ECO:0007669"/>
    <property type="project" value="TreeGrafter"/>
</dbReference>
<reference evidence="11" key="2">
    <citation type="submission" date="2020-09" db="EMBL/GenBank/DDBJ databases">
        <authorList>
            <person name="Sun Q."/>
            <person name="Zhou Y."/>
        </authorList>
    </citation>
    <scope>NUCLEOTIDE SEQUENCE</scope>
    <source>
        <strain evidence="11">CGMCC 1.3617</strain>
    </source>
</reference>
<keyword evidence="5 9" id="KW-0812">Transmembrane</keyword>
<feature type="domain" description="Tripartite ATP-independent periplasmic transporters DctQ component" evidence="10">
    <location>
        <begin position="22"/>
        <end position="147"/>
    </location>
</feature>
<dbReference type="RefSeq" id="WP_188966353.1">
    <property type="nucleotide sequence ID" value="NZ_BMKW01000003.1"/>
</dbReference>
<dbReference type="Pfam" id="PF04290">
    <property type="entry name" value="DctQ"/>
    <property type="match status" value="1"/>
</dbReference>
<evidence type="ECO:0000313" key="11">
    <source>
        <dbReference type="EMBL" id="GGJ09141.1"/>
    </source>
</evidence>
<evidence type="ECO:0000256" key="7">
    <source>
        <dbReference type="ARBA" id="ARBA00023136"/>
    </source>
</evidence>
<dbReference type="InterPro" id="IPR055348">
    <property type="entry name" value="DctQ"/>
</dbReference>
<evidence type="ECO:0000313" key="12">
    <source>
        <dbReference type="Proteomes" id="UP000661507"/>
    </source>
</evidence>
<dbReference type="GO" id="GO:0005886">
    <property type="term" value="C:plasma membrane"/>
    <property type="evidence" value="ECO:0007669"/>
    <property type="project" value="UniProtKB-SubCell"/>
</dbReference>
<keyword evidence="4 9" id="KW-0997">Cell inner membrane</keyword>
<comment type="subcellular location">
    <subcellularLocation>
        <location evidence="1 9">Cell inner membrane</location>
        <topology evidence="1 9">Multi-pass membrane protein</topology>
    </subcellularLocation>
</comment>
<evidence type="ECO:0000259" key="10">
    <source>
        <dbReference type="Pfam" id="PF04290"/>
    </source>
</evidence>
<comment type="caution">
    <text evidence="11">The sequence shown here is derived from an EMBL/GenBank/DDBJ whole genome shotgun (WGS) entry which is preliminary data.</text>
</comment>
<evidence type="ECO:0000256" key="5">
    <source>
        <dbReference type="ARBA" id="ARBA00022692"/>
    </source>
</evidence>
<feature type="transmembrane region" description="Helical" evidence="9">
    <location>
        <begin position="12"/>
        <end position="36"/>
    </location>
</feature>
<keyword evidence="6 9" id="KW-1133">Transmembrane helix</keyword>
<accession>A0A917KEQ8</accession>
<comment type="function">
    <text evidence="9">Part of the tripartite ATP-independent periplasmic (TRAP) transport system.</text>
</comment>
<gene>
    <name evidence="11" type="ORF">GCM10011320_15200</name>
</gene>
<evidence type="ECO:0000256" key="3">
    <source>
        <dbReference type="ARBA" id="ARBA00022475"/>
    </source>
</evidence>
<dbReference type="PANTHER" id="PTHR35011">
    <property type="entry name" value="2,3-DIKETO-L-GULONATE TRAP TRANSPORTER SMALL PERMEASE PROTEIN YIAM"/>
    <property type="match status" value="1"/>
</dbReference>
<feature type="transmembrane region" description="Helical" evidence="9">
    <location>
        <begin position="48"/>
        <end position="69"/>
    </location>
</feature>
<dbReference type="PANTHER" id="PTHR35011:SF11">
    <property type="entry name" value="TRAP TRANSPORTER SMALL PERMEASE PROTEIN"/>
    <property type="match status" value="1"/>
</dbReference>
<keyword evidence="12" id="KW-1185">Reference proteome</keyword>